<accession>A0A517X2X9</accession>
<reference evidence="3 4" key="1">
    <citation type="submission" date="2019-03" db="EMBL/GenBank/DDBJ databases">
        <title>Deep-cultivation of Planctomycetes and their phenomic and genomic characterization uncovers novel biology.</title>
        <authorList>
            <person name="Wiegand S."/>
            <person name="Jogler M."/>
            <person name="Boedeker C."/>
            <person name="Pinto D."/>
            <person name="Vollmers J."/>
            <person name="Rivas-Marin E."/>
            <person name="Kohn T."/>
            <person name="Peeters S.H."/>
            <person name="Heuer A."/>
            <person name="Rast P."/>
            <person name="Oberbeckmann S."/>
            <person name="Bunk B."/>
            <person name="Jeske O."/>
            <person name="Meyerdierks A."/>
            <person name="Storesund J.E."/>
            <person name="Kallscheuer N."/>
            <person name="Luecker S."/>
            <person name="Lage O.M."/>
            <person name="Pohl T."/>
            <person name="Merkel B.J."/>
            <person name="Hornburger P."/>
            <person name="Mueller R.-W."/>
            <person name="Bruemmer F."/>
            <person name="Labrenz M."/>
            <person name="Spormann A.M."/>
            <person name="Op den Camp H."/>
            <person name="Overmann J."/>
            <person name="Amann R."/>
            <person name="Jetten M.S.M."/>
            <person name="Mascher T."/>
            <person name="Medema M.H."/>
            <person name="Devos D.P."/>
            <person name="Kaster A.-K."/>
            <person name="Ovreas L."/>
            <person name="Rohde M."/>
            <person name="Galperin M.Y."/>
            <person name="Jogler C."/>
        </authorList>
    </citation>
    <scope>NUCLEOTIDE SEQUENCE [LARGE SCALE GENOMIC DNA]</scope>
    <source>
        <strain evidence="3 4">V202</strain>
    </source>
</reference>
<evidence type="ECO:0000256" key="1">
    <source>
        <dbReference type="SAM" id="MobiDB-lite"/>
    </source>
</evidence>
<evidence type="ECO:0000313" key="3">
    <source>
        <dbReference type="EMBL" id="QDU11856.1"/>
    </source>
</evidence>
<evidence type="ECO:0000256" key="2">
    <source>
        <dbReference type="SAM" id="Phobius"/>
    </source>
</evidence>
<dbReference type="Proteomes" id="UP000318384">
    <property type="component" value="Chromosome"/>
</dbReference>
<name>A0A517X2X9_9PLAN</name>
<evidence type="ECO:0000313" key="4">
    <source>
        <dbReference type="Proteomes" id="UP000318384"/>
    </source>
</evidence>
<feature type="transmembrane region" description="Helical" evidence="2">
    <location>
        <begin position="80"/>
        <end position="97"/>
    </location>
</feature>
<feature type="transmembrane region" description="Helical" evidence="2">
    <location>
        <begin position="21"/>
        <end position="41"/>
    </location>
</feature>
<dbReference type="EMBL" id="CP037422">
    <property type="protein sequence ID" value="QDU11856.1"/>
    <property type="molecule type" value="Genomic_DNA"/>
</dbReference>
<keyword evidence="2" id="KW-0472">Membrane</keyword>
<gene>
    <name evidence="3" type="ORF">V202x_52810</name>
</gene>
<dbReference type="AlphaFoldDB" id="A0A517X2X9"/>
<keyword evidence="2" id="KW-1133">Transmembrane helix</keyword>
<proteinExistence type="predicted"/>
<feature type="transmembrane region" description="Helical" evidence="2">
    <location>
        <begin position="109"/>
        <end position="130"/>
    </location>
</feature>
<keyword evidence="2" id="KW-0812">Transmembrane</keyword>
<keyword evidence="4" id="KW-1185">Reference proteome</keyword>
<feature type="transmembrane region" description="Helical" evidence="2">
    <location>
        <begin position="53"/>
        <end position="73"/>
    </location>
</feature>
<feature type="compositionally biased region" description="Basic and acidic residues" evidence="1">
    <location>
        <begin position="149"/>
        <end position="160"/>
    </location>
</feature>
<protein>
    <submittedName>
        <fullName evidence="3">Uncharacterized protein</fullName>
    </submittedName>
</protein>
<sequence length="160" mass="17460">MQMENPNTPSGTKSNAEKHRFKLGIAFITTALVVTIGTLLLCSQSNPPYAGLFFVPFAFGPLAVTAVLSCVLLSTRAQTMLTISSVVYALWFGYIYAQAFYINPDPQSPIAFLFIGIYAVPVLAIFWIAAGLTQWRATKHGSSEGGRTQNEDHPSSPRDR</sequence>
<organism evidence="3 4">
    <name type="scientific">Gimesia aquarii</name>
    <dbReference type="NCBI Taxonomy" id="2527964"/>
    <lineage>
        <taxon>Bacteria</taxon>
        <taxon>Pseudomonadati</taxon>
        <taxon>Planctomycetota</taxon>
        <taxon>Planctomycetia</taxon>
        <taxon>Planctomycetales</taxon>
        <taxon>Planctomycetaceae</taxon>
        <taxon>Gimesia</taxon>
    </lineage>
</organism>
<feature type="region of interest" description="Disordered" evidence="1">
    <location>
        <begin position="139"/>
        <end position="160"/>
    </location>
</feature>